<dbReference type="InterPro" id="IPR051015">
    <property type="entry name" value="EvgA-like"/>
</dbReference>
<feature type="domain" description="HTH luxR-type" evidence="4">
    <location>
        <begin position="154"/>
        <end position="219"/>
    </location>
</feature>
<sequence length="243" mass="25369">MKILLIDDHPLFREGVALLLKPLVEGLETWEAGSCEEGFALLGQRGDADLVLIDLNLPGLSGLDGLKHLRQEHPAVPVVVMSSADDKDTVMAALDAGAMGFIPKSSTSQVMLGALRLILSNGIYLPPSVFLAARAAPAVSAPPALAAPAPPSGRRPGELGLTPRQADVLHLLLQGKPAKLIGRQLNLSLSTVKAHTSAVLRALNVTTRTQAVLAASRLGLRFDEPAQEVPAGLSEASIASSSR</sequence>
<evidence type="ECO:0000313" key="6">
    <source>
        <dbReference type="EMBL" id="MDR7332956.1"/>
    </source>
</evidence>
<dbReference type="SUPFAM" id="SSF46894">
    <property type="entry name" value="C-terminal effector domain of the bipartite response regulators"/>
    <property type="match status" value="1"/>
</dbReference>
<accession>A0ABU2A719</accession>
<dbReference type="Pfam" id="PF00072">
    <property type="entry name" value="Response_reg"/>
    <property type="match status" value="1"/>
</dbReference>
<dbReference type="PRINTS" id="PR00038">
    <property type="entry name" value="HTHLUXR"/>
</dbReference>
<comment type="caution">
    <text evidence="6">The sequence shown here is derived from an EMBL/GenBank/DDBJ whole genome shotgun (WGS) entry which is preliminary data.</text>
</comment>
<keyword evidence="7" id="KW-1185">Reference proteome</keyword>
<dbReference type="RefSeq" id="WP_310328115.1">
    <property type="nucleotide sequence ID" value="NZ_JAVDXV010000003.1"/>
</dbReference>
<dbReference type="PANTHER" id="PTHR45566:SF1">
    <property type="entry name" value="HTH-TYPE TRANSCRIPTIONAL REGULATOR YHJB-RELATED"/>
    <property type="match status" value="1"/>
</dbReference>
<dbReference type="CDD" id="cd17535">
    <property type="entry name" value="REC_NarL-like"/>
    <property type="match status" value="1"/>
</dbReference>
<evidence type="ECO:0000259" key="4">
    <source>
        <dbReference type="PROSITE" id="PS50043"/>
    </source>
</evidence>
<dbReference type="SUPFAM" id="SSF52172">
    <property type="entry name" value="CheY-like"/>
    <property type="match status" value="1"/>
</dbReference>
<feature type="modified residue" description="4-aspartylphosphate" evidence="3">
    <location>
        <position position="54"/>
    </location>
</feature>
<organism evidence="6 7">
    <name type="scientific">Roseateles asaccharophilus</name>
    <dbReference type="NCBI Taxonomy" id="582607"/>
    <lineage>
        <taxon>Bacteria</taxon>
        <taxon>Pseudomonadati</taxon>
        <taxon>Pseudomonadota</taxon>
        <taxon>Betaproteobacteria</taxon>
        <taxon>Burkholderiales</taxon>
        <taxon>Sphaerotilaceae</taxon>
        <taxon>Roseateles</taxon>
    </lineage>
</organism>
<dbReference type="PROSITE" id="PS50043">
    <property type="entry name" value="HTH_LUXR_2"/>
    <property type="match status" value="1"/>
</dbReference>
<dbReference type="InterPro" id="IPR000792">
    <property type="entry name" value="Tscrpt_reg_LuxR_C"/>
</dbReference>
<dbReference type="Pfam" id="PF00196">
    <property type="entry name" value="GerE"/>
    <property type="match status" value="1"/>
</dbReference>
<dbReference type="PROSITE" id="PS50110">
    <property type="entry name" value="RESPONSE_REGULATORY"/>
    <property type="match status" value="1"/>
</dbReference>
<dbReference type="SMART" id="SM00448">
    <property type="entry name" value="REC"/>
    <property type="match status" value="1"/>
</dbReference>
<evidence type="ECO:0000313" key="7">
    <source>
        <dbReference type="Proteomes" id="UP001180825"/>
    </source>
</evidence>
<dbReference type="InterPro" id="IPR016032">
    <property type="entry name" value="Sig_transdc_resp-reg_C-effctor"/>
</dbReference>
<dbReference type="InterPro" id="IPR011006">
    <property type="entry name" value="CheY-like_superfamily"/>
</dbReference>
<gene>
    <name evidence="6" type="ORF">J2X21_002089</name>
</gene>
<keyword evidence="2 6" id="KW-0238">DNA-binding</keyword>
<name>A0ABU2A719_9BURK</name>
<dbReference type="CDD" id="cd06170">
    <property type="entry name" value="LuxR_C_like"/>
    <property type="match status" value="1"/>
</dbReference>
<feature type="domain" description="Response regulatory" evidence="5">
    <location>
        <begin position="2"/>
        <end position="119"/>
    </location>
</feature>
<dbReference type="Proteomes" id="UP001180825">
    <property type="component" value="Unassembled WGS sequence"/>
</dbReference>
<dbReference type="InterPro" id="IPR058245">
    <property type="entry name" value="NreC/VraR/RcsB-like_REC"/>
</dbReference>
<evidence type="ECO:0000256" key="3">
    <source>
        <dbReference type="PROSITE-ProRule" id="PRU00169"/>
    </source>
</evidence>
<evidence type="ECO:0000259" key="5">
    <source>
        <dbReference type="PROSITE" id="PS50110"/>
    </source>
</evidence>
<dbReference type="EMBL" id="JAVDXV010000003">
    <property type="protein sequence ID" value="MDR7332956.1"/>
    <property type="molecule type" value="Genomic_DNA"/>
</dbReference>
<dbReference type="InterPro" id="IPR001789">
    <property type="entry name" value="Sig_transdc_resp-reg_receiver"/>
</dbReference>
<protein>
    <submittedName>
        <fullName evidence="6">DNA-binding NarL/FixJ family response regulator</fullName>
    </submittedName>
</protein>
<dbReference type="SMART" id="SM00421">
    <property type="entry name" value="HTH_LUXR"/>
    <property type="match status" value="1"/>
</dbReference>
<keyword evidence="1 3" id="KW-0597">Phosphoprotein</keyword>
<proteinExistence type="predicted"/>
<evidence type="ECO:0000256" key="2">
    <source>
        <dbReference type="ARBA" id="ARBA00023125"/>
    </source>
</evidence>
<dbReference type="GO" id="GO:0003677">
    <property type="term" value="F:DNA binding"/>
    <property type="evidence" value="ECO:0007669"/>
    <property type="project" value="UniProtKB-KW"/>
</dbReference>
<dbReference type="Gene3D" id="3.40.50.2300">
    <property type="match status" value="1"/>
</dbReference>
<evidence type="ECO:0000256" key="1">
    <source>
        <dbReference type="ARBA" id="ARBA00022553"/>
    </source>
</evidence>
<dbReference type="PANTHER" id="PTHR45566">
    <property type="entry name" value="HTH-TYPE TRANSCRIPTIONAL REGULATOR YHJB-RELATED"/>
    <property type="match status" value="1"/>
</dbReference>
<reference evidence="6 7" key="1">
    <citation type="submission" date="2023-07" db="EMBL/GenBank/DDBJ databases">
        <title>Sorghum-associated microbial communities from plants grown in Nebraska, USA.</title>
        <authorList>
            <person name="Schachtman D."/>
        </authorList>
    </citation>
    <scope>NUCLEOTIDE SEQUENCE [LARGE SCALE GENOMIC DNA]</scope>
    <source>
        <strain evidence="6 7">BE316</strain>
    </source>
</reference>